<evidence type="ECO:0000313" key="1">
    <source>
        <dbReference type="EMBL" id="AKM06135.1"/>
    </source>
</evidence>
<gene>
    <name evidence="1" type="ORF">AM2010_42</name>
</gene>
<dbReference type="STRING" id="543877.AM2010_42"/>
<keyword evidence="2" id="KW-1185">Reference proteome</keyword>
<dbReference type="RefSeq" id="WP_150115306.1">
    <property type="nucleotide sequence ID" value="NZ_CP011805.1"/>
</dbReference>
<evidence type="ECO:0000313" key="2">
    <source>
        <dbReference type="Proteomes" id="UP000037643"/>
    </source>
</evidence>
<protein>
    <submittedName>
        <fullName evidence="1">Uncharacterized protein</fullName>
    </submittedName>
</protein>
<sequence length="136" mass="14438">MRAAFNPFRHLGAAASGDIEAQRTLAERGIELAIAQGDLLTAMDSAVFARLAAAQGSRDDKGRLLSILALASSLTSEDERDLRESLAAECLALVSLLADDGEEFADQFLLSIAEHSSPTAVELSKHLRAAMLDKGE</sequence>
<proteinExistence type="predicted"/>
<dbReference type="AlphaFoldDB" id="A0A0G3X3P2"/>
<dbReference type="EMBL" id="CP011805">
    <property type="protein sequence ID" value="AKM06135.1"/>
    <property type="molecule type" value="Genomic_DNA"/>
</dbReference>
<name>A0A0G3X3P2_9SPHN</name>
<accession>A0A0G3X3P2</accession>
<organism evidence="1 2">
    <name type="scientific">Pelagerythrobacter marensis</name>
    <dbReference type="NCBI Taxonomy" id="543877"/>
    <lineage>
        <taxon>Bacteria</taxon>
        <taxon>Pseudomonadati</taxon>
        <taxon>Pseudomonadota</taxon>
        <taxon>Alphaproteobacteria</taxon>
        <taxon>Sphingomonadales</taxon>
        <taxon>Erythrobacteraceae</taxon>
        <taxon>Pelagerythrobacter</taxon>
    </lineage>
</organism>
<dbReference type="KEGG" id="amx:AM2010_42"/>
<dbReference type="Proteomes" id="UP000037643">
    <property type="component" value="Chromosome"/>
</dbReference>
<dbReference type="PATRIC" id="fig|543877.4.peg.43"/>
<reference evidence="1 2" key="1">
    <citation type="submission" date="2015-06" db="EMBL/GenBank/DDBJ databases">
        <authorList>
            <person name="Kim K.M."/>
        </authorList>
    </citation>
    <scope>NUCLEOTIDE SEQUENCE [LARGE SCALE GENOMIC DNA]</scope>
    <source>
        <strain evidence="1 2">KCTC 22370</strain>
    </source>
</reference>